<keyword evidence="1" id="KW-0560">Oxidoreductase</keyword>
<dbReference type="InterPro" id="IPR036291">
    <property type="entry name" value="NAD(P)-bd_dom_sf"/>
</dbReference>
<evidence type="ECO:0000256" key="1">
    <source>
        <dbReference type="ARBA" id="ARBA00023002"/>
    </source>
</evidence>
<reference evidence="3 4" key="1">
    <citation type="journal article" date="2013" name="Genome Announc.">
        <title>Draft Genome Sequence of a Hexachlorocyclohexane-Degrading Bacterium, Sphingobium baderi Strain LL03T.</title>
        <authorList>
            <person name="Kaur J."/>
            <person name="Verma H."/>
            <person name="Tripathi C."/>
            <person name="Khurana J.P."/>
            <person name="Lal R."/>
        </authorList>
    </citation>
    <scope>NUCLEOTIDE SEQUENCE [LARGE SCALE GENOMIC DNA]</scope>
    <source>
        <strain evidence="3 4">LL03</strain>
    </source>
</reference>
<comment type="caution">
    <text evidence="3">The sequence shown here is derived from an EMBL/GenBank/DDBJ whole genome shotgun (WGS) entry which is preliminary data.</text>
</comment>
<dbReference type="PATRIC" id="fig|1114964.3.peg.3282"/>
<dbReference type="eggNOG" id="COG2130">
    <property type="taxonomic scope" value="Bacteria"/>
</dbReference>
<dbReference type="InterPro" id="IPR020843">
    <property type="entry name" value="ER"/>
</dbReference>
<dbReference type="Proteomes" id="UP000015524">
    <property type="component" value="Unassembled WGS sequence"/>
</dbReference>
<dbReference type="Gene3D" id="3.90.180.10">
    <property type="entry name" value="Medium-chain alcohol dehydrogenases, catalytic domain"/>
    <property type="match status" value="1"/>
</dbReference>
<evidence type="ECO:0000313" key="3">
    <source>
        <dbReference type="EMBL" id="EQA99200.1"/>
    </source>
</evidence>
<dbReference type="GO" id="GO:0016628">
    <property type="term" value="F:oxidoreductase activity, acting on the CH-CH group of donors, NAD or NADP as acceptor"/>
    <property type="evidence" value="ECO:0007669"/>
    <property type="project" value="InterPro"/>
</dbReference>
<dbReference type="SUPFAM" id="SSF51735">
    <property type="entry name" value="NAD(P)-binding Rossmann-fold domains"/>
    <property type="match status" value="1"/>
</dbReference>
<evidence type="ECO:0000313" key="4">
    <source>
        <dbReference type="Proteomes" id="UP000015524"/>
    </source>
</evidence>
<dbReference type="PANTHER" id="PTHR43205:SF7">
    <property type="entry name" value="PROSTAGLANDIN REDUCTASE 1"/>
    <property type="match status" value="1"/>
</dbReference>
<name>T0G662_9SPHN</name>
<dbReference type="Pfam" id="PF00107">
    <property type="entry name" value="ADH_zinc_N"/>
    <property type="match status" value="1"/>
</dbReference>
<dbReference type="InterPro" id="IPR045010">
    <property type="entry name" value="MDR_fam"/>
</dbReference>
<dbReference type="Pfam" id="PF16884">
    <property type="entry name" value="ADH_N_2"/>
    <property type="match status" value="1"/>
</dbReference>
<dbReference type="InterPro" id="IPR011032">
    <property type="entry name" value="GroES-like_sf"/>
</dbReference>
<dbReference type="EMBL" id="ATIB01000079">
    <property type="protein sequence ID" value="EQA99200.1"/>
    <property type="molecule type" value="Genomic_DNA"/>
</dbReference>
<proteinExistence type="predicted"/>
<dbReference type="RefSeq" id="WP_021245936.1">
    <property type="nucleotide sequence ID" value="NZ_ATIB01000079.1"/>
</dbReference>
<organism evidence="3 4">
    <name type="scientific">Sphingobium baderi LL03</name>
    <dbReference type="NCBI Taxonomy" id="1114964"/>
    <lineage>
        <taxon>Bacteria</taxon>
        <taxon>Pseudomonadati</taxon>
        <taxon>Pseudomonadota</taxon>
        <taxon>Alphaproteobacteria</taxon>
        <taxon>Sphingomonadales</taxon>
        <taxon>Sphingomonadaceae</taxon>
        <taxon>Sphingobium</taxon>
    </lineage>
</organism>
<accession>T0G662</accession>
<dbReference type="Gene3D" id="3.40.50.720">
    <property type="entry name" value="NAD(P)-binding Rossmann-like Domain"/>
    <property type="match status" value="1"/>
</dbReference>
<sequence>MTCEVVLARRPQGALQASDLRLQAQSLPACGEGEIRLAIRYLSIDPFTRIFLDEQALGGAMQGLPLGSVLPGAAVGEVVESRADGFSPGDMVEGRFGWREAIVTGTDGVRRLDPALGSPRAALGILGLPGTTAYTGMITVAGIQAGETAIISSAAGAVGLTAGQIAKIRGARAVGIAGGPEKCAMVLDHGFDACVDYKAPGFEQALVDACPGGAQVYFDNVGGQVAMAAYAALGRGGRVALCGLLSLYQGEGGEAGDLGRFMRLIMSRGLRIQAYGTVQICPPEALPDLSRWLKDGAIHIPETVVDGLAAAPQAFADMLTGSAQGKLILKLP</sequence>
<dbReference type="InterPro" id="IPR041694">
    <property type="entry name" value="ADH_N_2"/>
</dbReference>
<dbReference type="PANTHER" id="PTHR43205">
    <property type="entry name" value="PROSTAGLANDIN REDUCTASE"/>
    <property type="match status" value="1"/>
</dbReference>
<gene>
    <name evidence="3" type="ORF">L485_16765</name>
</gene>
<dbReference type="AlphaFoldDB" id="T0G662"/>
<dbReference type="InterPro" id="IPR013149">
    <property type="entry name" value="ADH-like_C"/>
</dbReference>
<evidence type="ECO:0000259" key="2">
    <source>
        <dbReference type="SMART" id="SM00829"/>
    </source>
</evidence>
<dbReference type="OrthoDB" id="9805663at2"/>
<protein>
    <recommendedName>
        <fullName evidence="2">Enoyl reductase (ER) domain-containing protein</fullName>
    </recommendedName>
</protein>
<dbReference type="SMART" id="SM00829">
    <property type="entry name" value="PKS_ER"/>
    <property type="match status" value="1"/>
</dbReference>
<feature type="domain" description="Enoyl reductase (ER)" evidence="2">
    <location>
        <begin position="13"/>
        <end position="329"/>
    </location>
</feature>
<keyword evidence="4" id="KW-1185">Reference proteome</keyword>
<dbReference type="CDD" id="cd05288">
    <property type="entry name" value="PGDH"/>
    <property type="match status" value="1"/>
</dbReference>
<dbReference type="SUPFAM" id="SSF50129">
    <property type="entry name" value="GroES-like"/>
    <property type="match status" value="1"/>
</dbReference>